<protein>
    <submittedName>
        <fullName evidence="1">Uncharacterized protein</fullName>
    </submittedName>
</protein>
<dbReference type="AlphaFoldDB" id="A0A202B739"/>
<organism evidence="1 2">
    <name type="scientific">Chromobacterium violaceum</name>
    <dbReference type="NCBI Taxonomy" id="536"/>
    <lineage>
        <taxon>Bacteria</taxon>
        <taxon>Pseudomonadati</taxon>
        <taxon>Pseudomonadota</taxon>
        <taxon>Betaproteobacteria</taxon>
        <taxon>Neisseriales</taxon>
        <taxon>Chromobacteriaceae</taxon>
        <taxon>Chromobacterium</taxon>
    </lineage>
</organism>
<evidence type="ECO:0000313" key="1">
    <source>
        <dbReference type="EMBL" id="OVE47268.1"/>
    </source>
</evidence>
<name>A0A202B739_CHRVL</name>
<dbReference type="EMBL" id="NHOO01000012">
    <property type="protein sequence ID" value="OVE47268.1"/>
    <property type="molecule type" value="Genomic_DNA"/>
</dbReference>
<dbReference type="Proteomes" id="UP000196342">
    <property type="component" value="Unassembled WGS sequence"/>
</dbReference>
<comment type="caution">
    <text evidence="1">The sequence shown here is derived from an EMBL/GenBank/DDBJ whole genome shotgun (WGS) entry which is preliminary data.</text>
</comment>
<gene>
    <name evidence="1" type="ORF">CBW21_15000</name>
</gene>
<accession>A0A202B739</accession>
<dbReference type="RefSeq" id="WP_045050914.1">
    <property type="nucleotide sequence ID" value="NZ_CP150454.1"/>
</dbReference>
<evidence type="ECO:0000313" key="2">
    <source>
        <dbReference type="Proteomes" id="UP000196342"/>
    </source>
</evidence>
<proteinExistence type="predicted"/>
<sequence length="183" mass="19884">MNTSHLDPVRKVLGSLQVETPPHPWKKLGIVSVGGLRTVGFDRNSELLLVVSSAGRGVIDCTTCAKLARDDAEYYDHEEFLEADGIGPLSGTMVRMSGILGGGLPTTTQDGWSLEVITLEWPENNILLVEPYCSIYDVLYNKPPKFKKIGRESELTACGFSFTGNTFIVASSSDITVFGRING</sequence>
<keyword evidence="2" id="KW-1185">Reference proteome</keyword>
<reference evidence="1 2" key="1">
    <citation type="submission" date="2017-05" db="EMBL/GenBank/DDBJ databases">
        <title>Chromobacterium violaceum GHPS1 isolated from Hydrocarbon polluted soil in French Guiana display an awesome secondary metabolite arsenal and a battery of drug and heavy-metal-resistance and detoxification of xenobiotics proteins.</title>
        <authorList>
            <person name="Belbahri L."/>
        </authorList>
    </citation>
    <scope>NUCLEOTIDE SEQUENCE [LARGE SCALE GENOMIC DNA]</scope>
    <source>
        <strain evidence="1 2">GHPS1</strain>
    </source>
</reference>